<dbReference type="Proteomes" id="UP000033682">
    <property type="component" value="Unassembled WGS sequence"/>
</dbReference>
<evidence type="ECO:0000313" key="2">
    <source>
        <dbReference type="Proteomes" id="UP000033682"/>
    </source>
</evidence>
<dbReference type="HOGENOM" id="CLU_100236_3_1_9"/>
<evidence type="ECO:0000313" key="1">
    <source>
        <dbReference type="EMBL" id="KJY61618.1"/>
    </source>
</evidence>
<name>A0A0F4LTF0_9LACO</name>
<dbReference type="InterPro" id="IPR003772">
    <property type="entry name" value="YceD"/>
</dbReference>
<dbReference type="STRING" id="303541.JF72_09120"/>
<dbReference type="AlphaFoldDB" id="A0A0F4LTF0"/>
<dbReference type="Pfam" id="PF02620">
    <property type="entry name" value="YceD"/>
    <property type="match status" value="1"/>
</dbReference>
<dbReference type="EMBL" id="JXLG01000005">
    <property type="protein sequence ID" value="KJY61618.1"/>
    <property type="molecule type" value="Genomic_DNA"/>
</dbReference>
<sequence>MLSINFSQIKNSNEVLTKIDQEVQMRPEFFDRSKNLVDQVKKVQLTGSLFYNEPYVTGDFHVKASLVVPSSRSLEPVDYQQDFRFTENYTDEEVPKEKIDESEIPIVKVEDDLIDLQTAVEDNIILNIPITILTPEEEKEDIYPQGNGWSVISKSDYVQGKKNQVNPAFAKLKSLLEQDEHDKNNKQK</sequence>
<protein>
    <recommendedName>
        <fullName evidence="3">DNA-binding protein</fullName>
    </recommendedName>
</protein>
<keyword evidence="2" id="KW-1185">Reference proteome</keyword>
<dbReference type="RefSeq" id="WP_046307251.1">
    <property type="nucleotide sequence ID" value="NZ_KQ034000.1"/>
</dbReference>
<comment type="caution">
    <text evidence="1">The sequence shown here is derived from an EMBL/GenBank/DDBJ whole genome shotgun (WGS) entry which is preliminary data.</text>
</comment>
<organism evidence="1 2">
    <name type="scientific">Lactobacillus apis</name>
    <dbReference type="NCBI Taxonomy" id="303541"/>
    <lineage>
        <taxon>Bacteria</taxon>
        <taxon>Bacillati</taxon>
        <taxon>Bacillota</taxon>
        <taxon>Bacilli</taxon>
        <taxon>Lactobacillales</taxon>
        <taxon>Lactobacillaceae</taxon>
        <taxon>Lactobacillus</taxon>
    </lineage>
</organism>
<dbReference type="PATRIC" id="fig|303541.3.peg.1070"/>
<gene>
    <name evidence="1" type="ORF">JF72_09120</name>
</gene>
<evidence type="ECO:0008006" key="3">
    <source>
        <dbReference type="Google" id="ProtNLM"/>
    </source>
</evidence>
<accession>A0A0F4LTF0</accession>
<proteinExistence type="predicted"/>
<reference evidence="1 2" key="1">
    <citation type="submission" date="2015-01" db="EMBL/GenBank/DDBJ databases">
        <title>Comparative genomics of the lactic acid bacteria isolated from the honey bee gut.</title>
        <authorList>
            <person name="Ellegaard K.M."/>
            <person name="Tamarit D."/>
            <person name="Javelind E."/>
            <person name="Olofsson T."/>
            <person name="Andersson S.G."/>
            <person name="Vasquez A."/>
        </authorList>
    </citation>
    <scope>NUCLEOTIDE SEQUENCE [LARGE SCALE GENOMIC DNA]</scope>
    <source>
        <strain evidence="1 2">Hma11</strain>
    </source>
</reference>